<accession>A0A235BTK1</accession>
<comment type="caution">
    <text evidence="2">The sequence shown here is derived from an EMBL/GenBank/DDBJ whole genome shotgun (WGS) entry which is preliminary data.</text>
</comment>
<reference evidence="2 3" key="1">
    <citation type="submission" date="2017-07" db="EMBL/GenBank/DDBJ databases">
        <title>Recovery of genomes from metagenomes via a dereplication, aggregation, and scoring strategy.</title>
        <authorList>
            <person name="Sieber C.M."/>
            <person name="Probst A.J."/>
            <person name="Sharrar A."/>
            <person name="Thomas B.C."/>
            <person name="Hess M."/>
            <person name="Tringe S.G."/>
            <person name="Banfield J.F."/>
        </authorList>
    </citation>
    <scope>NUCLEOTIDE SEQUENCE [LARGE SCALE GENOMIC DNA]</scope>
    <source>
        <strain evidence="2">JGI_Cruoil_03_44_89</strain>
    </source>
</reference>
<dbReference type="SUPFAM" id="SSF56935">
    <property type="entry name" value="Porins"/>
    <property type="match status" value="1"/>
</dbReference>
<feature type="signal peptide" evidence="1">
    <location>
        <begin position="1"/>
        <end position="19"/>
    </location>
</feature>
<keyword evidence="1" id="KW-0732">Signal</keyword>
<evidence type="ECO:0000313" key="2">
    <source>
        <dbReference type="EMBL" id="OYD15564.1"/>
    </source>
</evidence>
<protein>
    <recommendedName>
        <fullName evidence="4">PorV/PorQ family protein</fullName>
    </recommendedName>
</protein>
<evidence type="ECO:0000256" key="1">
    <source>
        <dbReference type="SAM" id="SignalP"/>
    </source>
</evidence>
<dbReference type="AlphaFoldDB" id="A0A235BTK1"/>
<dbReference type="Gene3D" id="2.40.160.60">
    <property type="entry name" value="Outer membrane protein transport protein (OMPP1/FadL/TodX)"/>
    <property type="match status" value="1"/>
</dbReference>
<dbReference type="EMBL" id="NOZQ01000110">
    <property type="protein sequence ID" value="OYD15564.1"/>
    <property type="molecule type" value="Genomic_DNA"/>
</dbReference>
<name>A0A235BTK1_UNCW3</name>
<feature type="chain" id="PRO_5013031458" description="PorV/PorQ family protein" evidence="1">
    <location>
        <begin position="20"/>
        <end position="312"/>
    </location>
</feature>
<evidence type="ECO:0008006" key="4">
    <source>
        <dbReference type="Google" id="ProtNLM"/>
    </source>
</evidence>
<gene>
    <name evidence="2" type="ORF">CH333_05410</name>
</gene>
<dbReference type="NCBIfam" id="NF033709">
    <property type="entry name" value="PorV_fam"/>
    <property type="match status" value="1"/>
</dbReference>
<proteinExistence type="predicted"/>
<evidence type="ECO:0000313" key="3">
    <source>
        <dbReference type="Proteomes" id="UP000215215"/>
    </source>
</evidence>
<sequence>MKRSLVFLMLLFLSLPLYAQWDWGYEFGKEGTTGFQFLKIDVGARGNSMGGAYSSVSKGAEAIFWNPAGIAYVEGKDFFTCYTGWLCGMTHNAASVGLNFPSFGVLGISFLSLRLTDFEETTVEKPDGTGRIVGAGVYAIGLGYAKRYTDKFSLGANVKFVAENLDGEFASSFLFDVGTLYYIYEDIRMATLISNIGGDAVYFYDSFRPPVSFKLGVADDIDLRNNLNLTLSAEWHHPTDARERLNTGIELRFMDRISLRGGYKFLSDTETFTVGMGLLTSLGPFDGRLDYSYNNFRYSLGSVQRMSLGINF</sequence>
<organism evidence="2 3">
    <name type="scientific">candidate division WOR-3 bacterium JGI_Cruoil_03_44_89</name>
    <dbReference type="NCBI Taxonomy" id="1973748"/>
    <lineage>
        <taxon>Bacteria</taxon>
        <taxon>Bacteria division WOR-3</taxon>
    </lineage>
</organism>
<dbReference type="Proteomes" id="UP000215215">
    <property type="component" value="Unassembled WGS sequence"/>
</dbReference>